<evidence type="ECO:0000313" key="2">
    <source>
        <dbReference type="Proteomes" id="UP001163603"/>
    </source>
</evidence>
<protein>
    <submittedName>
        <fullName evidence="1">Uncharacterized protein</fullName>
    </submittedName>
</protein>
<sequence length="139" mass="16115">MHLATNVCFVLVLCRKRDEDWQMSDIVHTLTNRSWLEKCVAYAESYDQALVVDKKIVFWLMDKDMYDFMALDRPSTALIDCGTEFHKVIRLITVGLGGERYLNFMGNEFGHPGWIEFPRGEQRLPTGEVIPGKNFSYDT</sequence>
<comment type="caution">
    <text evidence="1">The sequence shown here is derived from an EMBL/GenBank/DDBJ whole genome shotgun (WGS) entry which is preliminary data.</text>
</comment>
<name>A0ACC0Y0P6_9ROSI</name>
<gene>
    <name evidence="1" type="ORF">Pint_35977</name>
</gene>
<reference evidence="2" key="1">
    <citation type="journal article" date="2023" name="G3 (Bethesda)">
        <title>Genome assembly and association tests identify interacting loci associated with vigor, precocity, and sex in interspecific pistachio rootstocks.</title>
        <authorList>
            <person name="Palmer W."/>
            <person name="Jacygrad E."/>
            <person name="Sagayaradj S."/>
            <person name="Cavanaugh K."/>
            <person name="Han R."/>
            <person name="Bertier L."/>
            <person name="Beede B."/>
            <person name="Kafkas S."/>
            <person name="Golino D."/>
            <person name="Preece J."/>
            <person name="Michelmore R."/>
        </authorList>
    </citation>
    <scope>NUCLEOTIDE SEQUENCE [LARGE SCALE GENOMIC DNA]</scope>
</reference>
<dbReference type="Proteomes" id="UP001163603">
    <property type="component" value="Chromosome 9"/>
</dbReference>
<proteinExistence type="predicted"/>
<accession>A0ACC0Y0P6</accession>
<organism evidence="1 2">
    <name type="scientific">Pistacia integerrima</name>
    <dbReference type="NCBI Taxonomy" id="434235"/>
    <lineage>
        <taxon>Eukaryota</taxon>
        <taxon>Viridiplantae</taxon>
        <taxon>Streptophyta</taxon>
        <taxon>Embryophyta</taxon>
        <taxon>Tracheophyta</taxon>
        <taxon>Spermatophyta</taxon>
        <taxon>Magnoliopsida</taxon>
        <taxon>eudicotyledons</taxon>
        <taxon>Gunneridae</taxon>
        <taxon>Pentapetalae</taxon>
        <taxon>rosids</taxon>
        <taxon>malvids</taxon>
        <taxon>Sapindales</taxon>
        <taxon>Anacardiaceae</taxon>
        <taxon>Pistacia</taxon>
    </lineage>
</organism>
<evidence type="ECO:0000313" key="1">
    <source>
        <dbReference type="EMBL" id="KAJ0027770.1"/>
    </source>
</evidence>
<keyword evidence="2" id="KW-1185">Reference proteome</keyword>
<dbReference type="EMBL" id="CM047744">
    <property type="protein sequence ID" value="KAJ0027770.1"/>
    <property type="molecule type" value="Genomic_DNA"/>
</dbReference>